<reference evidence="1 3" key="2">
    <citation type="journal article" date="2014" name="BMC Genomics">
        <title>An improved genome release (version Mt4.0) for the model legume Medicago truncatula.</title>
        <authorList>
            <person name="Tang H."/>
            <person name="Krishnakumar V."/>
            <person name="Bidwell S."/>
            <person name="Rosen B."/>
            <person name="Chan A."/>
            <person name="Zhou S."/>
            <person name="Gentzbittel L."/>
            <person name="Childs K.L."/>
            <person name="Yandell M."/>
            <person name="Gundlach H."/>
            <person name="Mayer K.F."/>
            <person name="Schwartz D.C."/>
            <person name="Town C.D."/>
        </authorList>
    </citation>
    <scope>GENOME REANNOTATION</scope>
    <source>
        <strain evidence="1">A17</strain>
        <strain evidence="2 3">cv. Jemalong A17</strain>
    </source>
</reference>
<sequence>MTVEACQWKNTLCQFTNGDFFQTFGQQWALSPRDISCYLVLGFTPSTVQFVHSNIIFKEVCRVFVLRYQSASHLTYLVSFHRVYLSYTVIQLHFHIFTHSHIHTSIHSYNHAFINIFTYSYVHAYTAYPQHHPYMAASVRP</sequence>
<keyword evidence="3" id="KW-1185">Reference proteome</keyword>
<dbReference type="Proteomes" id="UP000002051">
    <property type="component" value="Unassembled WGS sequence"/>
</dbReference>
<dbReference type="AlphaFoldDB" id="A0A072TJ52"/>
<evidence type="ECO:0000313" key="2">
    <source>
        <dbReference type="EnsemblPlants" id="KEH17457"/>
    </source>
</evidence>
<proteinExistence type="predicted"/>
<dbReference type="HOGENOM" id="CLU_1828220_0_0_1"/>
<dbReference type="EMBL" id="KL402739">
    <property type="protein sequence ID" value="KEH17457.1"/>
    <property type="molecule type" value="Genomic_DNA"/>
</dbReference>
<evidence type="ECO:0000313" key="3">
    <source>
        <dbReference type="Proteomes" id="UP000002051"/>
    </source>
</evidence>
<dbReference type="EnsemblPlants" id="KEH17457">
    <property type="protein sequence ID" value="KEH17457"/>
    <property type="gene ID" value="MTR_0014s0390"/>
</dbReference>
<organism evidence="1 3">
    <name type="scientific">Medicago truncatula</name>
    <name type="common">Barrel medic</name>
    <name type="synonym">Medicago tribuloides</name>
    <dbReference type="NCBI Taxonomy" id="3880"/>
    <lineage>
        <taxon>Eukaryota</taxon>
        <taxon>Viridiplantae</taxon>
        <taxon>Streptophyta</taxon>
        <taxon>Embryophyta</taxon>
        <taxon>Tracheophyta</taxon>
        <taxon>Spermatophyta</taxon>
        <taxon>Magnoliopsida</taxon>
        <taxon>eudicotyledons</taxon>
        <taxon>Gunneridae</taxon>
        <taxon>Pentapetalae</taxon>
        <taxon>rosids</taxon>
        <taxon>fabids</taxon>
        <taxon>Fabales</taxon>
        <taxon>Fabaceae</taxon>
        <taxon>Papilionoideae</taxon>
        <taxon>50 kb inversion clade</taxon>
        <taxon>NPAAA clade</taxon>
        <taxon>Hologalegina</taxon>
        <taxon>IRL clade</taxon>
        <taxon>Trifolieae</taxon>
        <taxon>Medicago</taxon>
    </lineage>
</organism>
<evidence type="ECO:0000313" key="1">
    <source>
        <dbReference type="EMBL" id="KEH17457.1"/>
    </source>
</evidence>
<reference evidence="2" key="3">
    <citation type="submission" date="2015-06" db="UniProtKB">
        <authorList>
            <consortium name="EnsemblPlants"/>
        </authorList>
    </citation>
    <scope>IDENTIFICATION</scope>
    <source>
        <strain evidence="2">cv. Jemalong A17</strain>
    </source>
</reference>
<gene>
    <name evidence="1" type="ORF">MTR_0014s0390</name>
</gene>
<protein>
    <submittedName>
        <fullName evidence="1 2">Uncharacterized protein</fullName>
    </submittedName>
</protein>
<accession>A0A072TJ52</accession>
<name>A0A072TJ52_MEDTR</name>
<reference evidence="1 3" key="1">
    <citation type="journal article" date="2011" name="Nature">
        <title>The Medicago genome provides insight into the evolution of rhizobial symbioses.</title>
        <authorList>
            <person name="Young N.D."/>
            <person name="Debelle F."/>
            <person name="Oldroyd G.E."/>
            <person name="Geurts R."/>
            <person name="Cannon S.B."/>
            <person name="Udvardi M.K."/>
            <person name="Benedito V.A."/>
            <person name="Mayer K.F."/>
            <person name="Gouzy J."/>
            <person name="Schoof H."/>
            <person name="Van de Peer Y."/>
            <person name="Proost S."/>
            <person name="Cook D.R."/>
            <person name="Meyers B.C."/>
            <person name="Spannagl M."/>
            <person name="Cheung F."/>
            <person name="De Mita S."/>
            <person name="Krishnakumar V."/>
            <person name="Gundlach H."/>
            <person name="Zhou S."/>
            <person name="Mudge J."/>
            <person name="Bharti A.K."/>
            <person name="Murray J.D."/>
            <person name="Naoumkina M.A."/>
            <person name="Rosen B."/>
            <person name="Silverstein K.A."/>
            <person name="Tang H."/>
            <person name="Rombauts S."/>
            <person name="Zhao P.X."/>
            <person name="Zhou P."/>
            <person name="Barbe V."/>
            <person name="Bardou P."/>
            <person name="Bechner M."/>
            <person name="Bellec A."/>
            <person name="Berger A."/>
            <person name="Berges H."/>
            <person name="Bidwell S."/>
            <person name="Bisseling T."/>
            <person name="Choisne N."/>
            <person name="Couloux A."/>
            <person name="Denny R."/>
            <person name="Deshpande S."/>
            <person name="Dai X."/>
            <person name="Doyle J.J."/>
            <person name="Dudez A.M."/>
            <person name="Farmer A.D."/>
            <person name="Fouteau S."/>
            <person name="Franken C."/>
            <person name="Gibelin C."/>
            <person name="Gish J."/>
            <person name="Goldstein S."/>
            <person name="Gonzalez A.J."/>
            <person name="Green P.J."/>
            <person name="Hallab A."/>
            <person name="Hartog M."/>
            <person name="Hua A."/>
            <person name="Humphray S.J."/>
            <person name="Jeong D.H."/>
            <person name="Jing Y."/>
            <person name="Jocker A."/>
            <person name="Kenton S.M."/>
            <person name="Kim D.J."/>
            <person name="Klee K."/>
            <person name="Lai H."/>
            <person name="Lang C."/>
            <person name="Lin S."/>
            <person name="Macmil S.L."/>
            <person name="Magdelenat G."/>
            <person name="Matthews L."/>
            <person name="McCorrison J."/>
            <person name="Monaghan E.L."/>
            <person name="Mun J.H."/>
            <person name="Najar F.Z."/>
            <person name="Nicholson C."/>
            <person name="Noirot C."/>
            <person name="O'Bleness M."/>
            <person name="Paule C.R."/>
            <person name="Poulain J."/>
            <person name="Prion F."/>
            <person name="Qin B."/>
            <person name="Qu C."/>
            <person name="Retzel E.F."/>
            <person name="Riddle C."/>
            <person name="Sallet E."/>
            <person name="Samain S."/>
            <person name="Samson N."/>
            <person name="Sanders I."/>
            <person name="Saurat O."/>
            <person name="Scarpelli C."/>
            <person name="Schiex T."/>
            <person name="Segurens B."/>
            <person name="Severin A.J."/>
            <person name="Sherrier D.J."/>
            <person name="Shi R."/>
            <person name="Sims S."/>
            <person name="Singer S.R."/>
            <person name="Sinharoy S."/>
            <person name="Sterck L."/>
            <person name="Viollet A."/>
            <person name="Wang B.B."/>
            <person name="Wang K."/>
            <person name="Wang M."/>
            <person name="Wang X."/>
            <person name="Warfsmann J."/>
            <person name="Weissenbach J."/>
            <person name="White D.D."/>
            <person name="White J.D."/>
            <person name="Wiley G.B."/>
            <person name="Wincker P."/>
            <person name="Xing Y."/>
            <person name="Yang L."/>
            <person name="Yao Z."/>
            <person name="Ying F."/>
            <person name="Zhai J."/>
            <person name="Zhou L."/>
            <person name="Zuber A."/>
            <person name="Denarie J."/>
            <person name="Dixon R.A."/>
            <person name="May G.D."/>
            <person name="Schwartz D.C."/>
            <person name="Rogers J."/>
            <person name="Quetier F."/>
            <person name="Town C.D."/>
            <person name="Roe B.A."/>
        </authorList>
    </citation>
    <scope>NUCLEOTIDE SEQUENCE [LARGE SCALE GENOMIC DNA]</scope>
    <source>
        <strain evidence="1">A17</strain>
        <strain evidence="2 3">cv. Jemalong A17</strain>
    </source>
</reference>